<dbReference type="PANTHER" id="PTHR42844:SF1">
    <property type="entry name" value="DIHYDRONEOPTERIN ALDOLASE 1-RELATED"/>
    <property type="match status" value="1"/>
</dbReference>
<evidence type="ECO:0000256" key="2">
    <source>
        <dbReference type="ARBA" id="ARBA00005013"/>
    </source>
</evidence>
<dbReference type="GO" id="GO:0004150">
    <property type="term" value="F:dihydroneopterin aldolase activity"/>
    <property type="evidence" value="ECO:0007669"/>
    <property type="project" value="UniProtKB-UniRule"/>
</dbReference>
<dbReference type="STRING" id="1238182.C882_2430"/>
<dbReference type="eggNOG" id="COG1539">
    <property type="taxonomic scope" value="Bacteria"/>
</dbReference>
<gene>
    <name evidence="8" type="ORF">C882_2430</name>
</gene>
<sequence length="141" mass="15923">MPMPATPVVTPFPSAIASAQSGLRHVFLRDLVVVASIGVYKHEHETPQRVRINLDLAVREGEGPRHDDLAEVVCYEKIRERVRDVVLDRHVNLVETMAERIAESCLTDPRIRSARVRVEKLDVFEDVTSVGVEIERFNTLA</sequence>
<proteinExistence type="inferred from homology"/>
<evidence type="ECO:0000313" key="9">
    <source>
        <dbReference type="Proteomes" id="UP000009881"/>
    </source>
</evidence>
<dbReference type="InterPro" id="IPR006157">
    <property type="entry name" value="FolB_dom"/>
</dbReference>
<protein>
    <recommendedName>
        <fullName evidence="6">7,8-dihydroneopterin aldolase</fullName>
        <ecNumber evidence="6">4.1.2.25</ecNumber>
    </recommendedName>
</protein>
<evidence type="ECO:0000256" key="4">
    <source>
        <dbReference type="ARBA" id="ARBA00022909"/>
    </source>
</evidence>
<dbReference type="PANTHER" id="PTHR42844">
    <property type="entry name" value="DIHYDRONEOPTERIN ALDOLASE 1-RELATED"/>
    <property type="match status" value="1"/>
</dbReference>
<dbReference type="GO" id="GO:0046654">
    <property type="term" value="P:tetrahydrofolate biosynthetic process"/>
    <property type="evidence" value="ECO:0007669"/>
    <property type="project" value="UniProtKB-UniRule"/>
</dbReference>
<dbReference type="NCBIfam" id="TIGR00525">
    <property type="entry name" value="folB"/>
    <property type="match status" value="1"/>
</dbReference>
<dbReference type="EMBL" id="ANHY01000003">
    <property type="protein sequence ID" value="EKV32351.1"/>
    <property type="molecule type" value="Genomic_DNA"/>
</dbReference>
<dbReference type="AlphaFoldDB" id="K9HVT2"/>
<name>K9HVT2_9PROT</name>
<accession>K9HVT2</accession>
<dbReference type="Pfam" id="PF02152">
    <property type="entry name" value="FolB"/>
    <property type="match status" value="1"/>
</dbReference>
<dbReference type="PATRIC" id="fig|1238182.3.peg.390"/>
<dbReference type="Gene3D" id="3.30.1130.10">
    <property type="match status" value="1"/>
</dbReference>
<dbReference type="SUPFAM" id="SSF55620">
    <property type="entry name" value="Tetrahydrobiopterin biosynthesis enzymes-like"/>
    <property type="match status" value="1"/>
</dbReference>
<dbReference type="InterPro" id="IPR006156">
    <property type="entry name" value="Dihydroneopterin_aldolase"/>
</dbReference>
<dbReference type="GO" id="GO:0005737">
    <property type="term" value="C:cytoplasm"/>
    <property type="evidence" value="ECO:0007669"/>
    <property type="project" value="TreeGrafter"/>
</dbReference>
<keyword evidence="5 6" id="KW-0456">Lyase</keyword>
<comment type="caution">
    <text evidence="8">The sequence shown here is derived from an EMBL/GenBank/DDBJ whole genome shotgun (WGS) entry which is preliminary data.</text>
</comment>
<dbReference type="RefSeq" id="WP_009538839.1">
    <property type="nucleotide sequence ID" value="NZ_ANHY01000003.1"/>
</dbReference>
<dbReference type="SMART" id="SM00905">
    <property type="entry name" value="FolB"/>
    <property type="match status" value="1"/>
</dbReference>
<comment type="catalytic activity">
    <reaction evidence="1 6">
        <text>7,8-dihydroneopterin = 6-hydroxymethyl-7,8-dihydropterin + glycolaldehyde</text>
        <dbReference type="Rhea" id="RHEA:10540"/>
        <dbReference type="ChEBI" id="CHEBI:17001"/>
        <dbReference type="ChEBI" id="CHEBI:17071"/>
        <dbReference type="ChEBI" id="CHEBI:44841"/>
        <dbReference type="EC" id="4.1.2.25"/>
    </reaction>
</comment>
<dbReference type="Proteomes" id="UP000009881">
    <property type="component" value="Unassembled WGS sequence"/>
</dbReference>
<evidence type="ECO:0000256" key="1">
    <source>
        <dbReference type="ARBA" id="ARBA00001353"/>
    </source>
</evidence>
<reference evidence="8 9" key="1">
    <citation type="journal article" date="2013" name="Genome Announc.">
        <title>Draft Genome Sequence of an Alphaproteobacterium, Caenispirillum salinarum AK4(T), Isolated from a Solar Saltern.</title>
        <authorList>
            <person name="Khatri I."/>
            <person name="Singh A."/>
            <person name="Korpole S."/>
            <person name="Pinnaka A.K."/>
            <person name="Subramanian S."/>
        </authorList>
    </citation>
    <scope>NUCLEOTIDE SEQUENCE [LARGE SCALE GENOMIC DNA]</scope>
    <source>
        <strain evidence="8 9">AK4</strain>
    </source>
</reference>
<comment type="pathway">
    <text evidence="2 6">Cofactor biosynthesis; tetrahydrofolate biosynthesis; 2-amino-4-hydroxy-6-hydroxymethyl-7,8-dihydropteridine diphosphate from 7,8-dihydroneopterin triphosphate: step 3/4.</text>
</comment>
<comment type="similarity">
    <text evidence="3 6">Belongs to the DHNA family.</text>
</comment>
<dbReference type="GO" id="GO:0046656">
    <property type="term" value="P:folic acid biosynthetic process"/>
    <property type="evidence" value="ECO:0007669"/>
    <property type="project" value="UniProtKB-UniRule"/>
</dbReference>
<evidence type="ECO:0000256" key="5">
    <source>
        <dbReference type="ARBA" id="ARBA00023239"/>
    </source>
</evidence>
<keyword evidence="4 6" id="KW-0289">Folate biosynthesis</keyword>
<evidence type="ECO:0000313" key="8">
    <source>
        <dbReference type="EMBL" id="EKV32351.1"/>
    </source>
</evidence>
<comment type="function">
    <text evidence="6">Catalyzes the conversion of 7,8-dihydroneopterin to 6-hydroxymethyl-7,8-dihydropterin.</text>
</comment>
<keyword evidence="9" id="KW-1185">Reference proteome</keyword>
<organism evidence="8 9">
    <name type="scientific">Caenispirillum salinarum AK4</name>
    <dbReference type="NCBI Taxonomy" id="1238182"/>
    <lineage>
        <taxon>Bacteria</taxon>
        <taxon>Pseudomonadati</taxon>
        <taxon>Pseudomonadota</taxon>
        <taxon>Alphaproteobacteria</taxon>
        <taxon>Rhodospirillales</taxon>
        <taxon>Novispirillaceae</taxon>
        <taxon>Caenispirillum</taxon>
    </lineage>
</organism>
<dbReference type="NCBIfam" id="TIGR00526">
    <property type="entry name" value="folB_dom"/>
    <property type="match status" value="1"/>
</dbReference>
<feature type="domain" description="Dihydroneopterin aldolase/epimerase" evidence="7">
    <location>
        <begin position="26"/>
        <end position="136"/>
    </location>
</feature>
<dbReference type="EC" id="4.1.2.25" evidence="6"/>
<evidence type="ECO:0000256" key="3">
    <source>
        <dbReference type="ARBA" id="ARBA00005708"/>
    </source>
</evidence>
<dbReference type="InterPro" id="IPR043133">
    <property type="entry name" value="GTP-CH-I_C/QueF"/>
</dbReference>
<evidence type="ECO:0000256" key="6">
    <source>
        <dbReference type="RuleBase" id="RU362079"/>
    </source>
</evidence>
<evidence type="ECO:0000259" key="7">
    <source>
        <dbReference type="SMART" id="SM00905"/>
    </source>
</evidence>
<dbReference type="UniPathway" id="UPA00077">
    <property type="reaction ID" value="UER00154"/>
</dbReference>